<dbReference type="RefSeq" id="WP_336480377.1">
    <property type="nucleotide sequence ID" value="NZ_JBAWSV010000001.1"/>
</dbReference>
<comment type="caution">
    <text evidence="2">The sequence shown here is derived from an EMBL/GenBank/DDBJ whole genome shotgun (WGS) entry which is preliminary data.</text>
</comment>
<evidence type="ECO:0000313" key="3">
    <source>
        <dbReference type="Proteomes" id="UP001367922"/>
    </source>
</evidence>
<keyword evidence="1" id="KW-0175">Coiled coil</keyword>
<reference evidence="2 3" key="1">
    <citation type="submission" date="2024-01" db="EMBL/GenBank/DDBJ databases">
        <title>Seven novel Bacillus-like species.</title>
        <authorList>
            <person name="Liu G."/>
        </authorList>
    </citation>
    <scope>NUCLEOTIDE SEQUENCE [LARGE SCALE GENOMIC DNA]</scope>
    <source>
        <strain evidence="2 3">FJAT-53711</strain>
    </source>
</reference>
<evidence type="ECO:0000313" key="2">
    <source>
        <dbReference type="EMBL" id="MEI4827960.1"/>
    </source>
</evidence>
<organism evidence="2 3">
    <name type="scientific">Bacillus yunxiaonensis</name>
    <dbReference type="NCBI Taxonomy" id="3127665"/>
    <lineage>
        <taxon>Bacteria</taxon>
        <taxon>Bacillati</taxon>
        <taxon>Bacillota</taxon>
        <taxon>Bacilli</taxon>
        <taxon>Bacillales</taxon>
        <taxon>Bacillaceae</taxon>
        <taxon>Bacillus</taxon>
    </lineage>
</organism>
<feature type="coiled-coil region" evidence="1">
    <location>
        <begin position="106"/>
        <end position="179"/>
    </location>
</feature>
<proteinExistence type="predicted"/>
<keyword evidence="3" id="KW-1185">Reference proteome</keyword>
<sequence>MREENSLRKFIFTIGCLFIMLSGCSTSNYDAHVDAGMKALKDEKYSDAIMWFEKANQEKSTDETKNYMKVAKWMESGASALKDGDYKQTIEKANQVIDMKKDASLEKAVESNAEEMLQKAKDIEKKEEARDEKRKKIEEDGIDKAIKVVDSVDKVREKQKEIGESLDKAEKAKEKIEEKKN</sequence>
<dbReference type="InterPro" id="IPR011990">
    <property type="entry name" value="TPR-like_helical_dom_sf"/>
</dbReference>
<evidence type="ECO:0000256" key="1">
    <source>
        <dbReference type="SAM" id="Coils"/>
    </source>
</evidence>
<gene>
    <name evidence="2" type="ORF">WAX78_00525</name>
</gene>
<dbReference type="Proteomes" id="UP001367922">
    <property type="component" value="Unassembled WGS sequence"/>
</dbReference>
<dbReference type="SUPFAM" id="SSF48452">
    <property type="entry name" value="TPR-like"/>
    <property type="match status" value="1"/>
</dbReference>
<evidence type="ECO:0008006" key="4">
    <source>
        <dbReference type="Google" id="ProtNLM"/>
    </source>
</evidence>
<accession>A0ABU8FPR5</accession>
<dbReference type="EMBL" id="JBAWSV010000001">
    <property type="protein sequence ID" value="MEI4827960.1"/>
    <property type="molecule type" value="Genomic_DNA"/>
</dbReference>
<name>A0ABU8FPR5_9BACI</name>
<dbReference type="PROSITE" id="PS51257">
    <property type="entry name" value="PROKAR_LIPOPROTEIN"/>
    <property type="match status" value="1"/>
</dbReference>
<protein>
    <recommendedName>
        <fullName evidence="4">DUF4398 domain-containing protein</fullName>
    </recommendedName>
</protein>